<dbReference type="InterPro" id="IPR036140">
    <property type="entry name" value="PFN_sf"/>
</dbReference>
<protein>
    <recommendedName>
        <fullName evidence="6">Profilin</fullName>
    </recommendedName>
</protein>
<evidence type="ECO:0000256" key="3">
    <source>
        <dbReference type="ARBA" id="ARBA00022490"/>
    </source>
</evidence>
<evidence type="ECO:0000256" key="5">
    <source>
        <dbReference type="ARBA" id="ARBA00023212"/>
    </source>
</evidence>
<accession>A0AB74C686</accession>
<comment type="subcellular location">
    <subcellularLocation>
        <location evidence="1">Cytoplasm</location>
        <location evidence="1">Cytoskeleton</location>
    </subcellularLocation>
</comment>
<keyword evidence="5" id="KW-0206">Cytoskeleton</keyword>
<evidence type="ECO:0000313" key="8">
    <source>
        <dbReference type="Proteomes" id="UP000275480"/>
    </source>
</evidence>
<dbReference type="EMBL" id="QQZZ01000105">
    <property type="protein sequence ID" value="RMZ42149.1"/>
    <property type="molecule type" value="Genomic_DNA"/>
</dbReference>
<dbReference type="InterPro" id="IPR005455">
    <property type="entry name" value="PFN_euk"/>
</dbReference>
<dbReference type="InterPro" id="IPR048278">
    <property type="entry name" value="PFN"/>
</dbReference>
<evidence type="ECO:0000256" key="6">
    <source>
        <dbReference type="RuleBase" id="RU003909"/>
    </source>
</evidence>
<dbReference type="CDD" id="cd00148">
    <property type="entry name" value="PROF"/>
    <property type="match status" value="1"/>
</dbReference>
<sequence length="159" mass="16813">MSGHSAVWQGYVDSRYNTSPKAFSYYPTSAIRSSARQLSTVHLMGSGLFDKAAVLSYNLSGIEAKSSGFSISAEELQGLAAAFAQSNVAMANGIKVGGEKFVAIKADDRSLYGKKGKEGIIVVKTPSCVLVAHHGENVQTTNASAAVEKIADYIINPHQ</sequence>
<keyword evidence="4 6" id="KW-0009">Actin-binding</keyword>
<evidence type="ECO:0000313" key="7">
    <source>
        <dbReference type="EMBL" id="RMZ42149.1"/>
    </source>
</evidence>
<comment type="caution">
    <text evidence="7">The sequence shown here is derived from an EMBL/GenBank/DDBJ whole genome shotgun (WGS) entry which is preliminary data.</text>
</comment>
<dbReference type="Proteomes" id="UP000275480">
    <property type="component" value="Unassembled WGS sequence"/>
</dbReference>
<dbReference type="AlphaFoldDB" id="A0AB74C686"/>
<dbReference type="SUPFAM" id="SSF55770">
    <property type="entry name" value="Profilin (actin-binding protein)"/>
    <property type="match status" value="1"/>
</dbReference>
<name>A0AB74C686_ASPFL</name>
<dbReference type="GO" id="GO:0005938">
    <property type="term" value="C:cell cortex"/>
    <property type="evidence" value="ECO:0007669"/>
    <property type="project" value="TreeGrafter"/>
</dbReference>
<evidence type="ECO:0000256" key="1">
    <source>
        <dbReference type="ARBA" id="ARBA00004245"/>
    </source>
</evidence>
<gene>
    <name evidence="7" type="ORF">CA14_010493</name>
</gene>
<dbReference type="Pfam" id="PF00235">
    <property type="entry name" value="Profilin"/>
    <property type="match status" value="1"/>
</dbReference>
<dbReference type="SMART" id="SM00392">
    <property type="entry name" value="PROF"/>
    <property type="match status" value="1"/>
</dbReference>
<proteinExistence type="inferred from homology"/>
<evidence type="ECO:0000256" key="4">
    <source>
        <dbReference type="ARBA" id="ARBA00023203"/>
    </source>
</evidence>
<keyword evidence="3" id="KW-0963">Cytoplasm</keyword>
<dbReference type="GO" id="GO:0005856">
    <property type="term" value="C:cytoskeleton"/>
    <property type="evidence" value="ECO:0007669"/>
    <property type="project" value="UniProtKB-SubCell"/>
</dbReference>
<dbReference type="PANTHER" id="PTHR11604">
    <property type="entry name" value="PROFILIN"/>
    <property type="match status" value="1"/>
</dbReference>
<comment type="similarity">
    <text evidence="2 6">Belongs to the profilin family.</text>
</comment>
<dbReference type="PANTHER" id="PTHR11604:SF0">
    <property type="entry name" value="PROFILIN"/>
    <property type="match status" value="1"/>
</dbReference>
<reference evidence="7 8" key="1">
    <citation type="submission" date="2018-07" db="EMBL/GenBank/DDBJ databases">
        <title>Identification of spontaneous genetic mutation associated with occurrence of a yellow conidial color mutant of Aspergillus flavus.</title>
        <authorList>
            <person name="Chang P.-K."/>
            <person name="Mack B.M."/>
            <person name="Scharfenstein L."/>
            <person name="Gilbert M.K."/>
        </authorList>
    </citation>
    <scope>NUCLEOTIDE SEQUENCE [LARGE SCALE GENOMIC DNA]</scope>
    <source>
        <strain evidence="7 8">CA14</strain>
    </source>
</reference>
<dbReference type="Gene3D" id="3.30.450.30">
    <property type="entry name" value="Dynein light chain 2a, cytoplasmic"/>
    <property type="match status" value="1"/>
</dbReference>
<organism evidence="7 8">
    <name type="scientific">Aspergillus flavus</name>
    <dbReference type="NCBI Taxonomy" id="5059"/>
    <lineage>
        <taxon>Eukaryota</taxon>
        <taxon>Fungi</taxon>
        <taxon>Dikarya</taxon>
        <taxon>Ascomycota</taxon>
        <taxon>Pezizomycotina</taxon>
        <taxon>Eurotiomycetes</taxon>
        <taxon>Eurotiomycetidae</taxon>
        <taxon>Eurotiales</taxon>
        <taxon>Aspergillaceae</taxon>
        <taxon>Aspergillus</taxon>
        <taxon>Aspergillus subgen. Circumdati</taxon>
    </lineage>
</organism>
<dbReference type="GO" id="GO:0003785">
    <property type="term" value="F:actin monomer binding"/>
    <property type="evidence" value="ECO:0007669"/>
    <property type="project" value="TreeGrafter"/>
</dbReference>
<evidence type="ECO:0000256" key="2">
    <source>
        <dbReference type="ARBA" id="ARBA00010058"/>
    </source>
</evidence>